<dbReference type="PANTHER" id="PTHR48195:SF1">
    <property type="entry name" value="RIKEN CDNA 2410002F23 GENE"/>
    <property type="match status" value="1"/>
</dbReference>
<dbReference type="Proteomes" id="UP000694401">
    <property type="component" value="Unassembled WGS sequence"/>
</dbReference>
<evidence type="ECO:0000256" key="1">
    <source>
        <dbReference type="SAM" id="MobiDB-lite"/>
    </source>
</evidence>
<reference evidence="2" key="1">
    <citation type="submission" date="2025-08" db="UniProtKB">
        <authorList>
            <consortium name="Ensembl"/>
        </authorList>
    </citation>
    <scope>IDENTIFICATION</scope>
</reference>
<evidence type="ECO:0000313" key="2">
    <source>
        <dbReference type="Ensembl" id="ENSZLMP00000019405.1"/>
    </source>
</evidence>
<keyword evidence="3" id="KW-1185">Reference proteome</keyword>
<evidence type="ECO:0000313" key="3">
    <source>
        <dbReference type="Proteomes" id="UP000694401"/>
    </source>
</evidence>
<sequence>MLWSSCNLALSWARRKQTLGEEILKDALRHPVPGWQGAWKDLGRFLGRLSPPIAWDFTPEQVINPDQLTHQLIEGCLAHPTEHQQLLDYSRQPGEPISAWLLRCWDNGAGRQQLEGHEAQQLGPLAKDREIERGIGKEGAICSLWRRLLSSVRGRYPFKEDLVNSPGKWTTADEGIQYLRELAVLEIIYSDLKSVNVPEDPEDAPCTMAMWRKVVQSAPASYSSSLVSLYHPQMDTPTVEMASSWLRNVEETLGTSSSLQASSPAFRASPRDRSSPSPVRGKGSPKRRPRGELWFFLRDQGEDMRKWVGEPTFKLEARVRELRGKKAVKGSPKKSASAVDAERQEGNQRFPRHKRTRITSFHPDEGTSDLASQRSDSEYSDQEQE</sequence>
<dbReference type="AlphaFoldDB" id="A0A8D2PWD8"/>
<dbReference type="GO" id="GO:0009615">
    <property type="term" value="P:response to virus"/>
    <property type="evidence" value="ECO:0007669"/>
    <property type="project" value="TreeGrafter"/>
</dbReference>
<dbReference type="InterPro" id="IPR053270">
    <property type="entry name" value="Fv1_restriction_factor"/>
</dbReference>
<name>A0A8D2PWD8_ZOSLA</name>
<dbReference type="GO" id="GO:0005794">
    <property type="term" value="C:Golgi apparatus"/>
    <property type="evidence" value="ECO:0007669"/>
    <property type="project" value="TreeGrafter"/>
</dbReference>
<dbReference type="Ensembl" id="ENSZLMT00000019932.1">
    <property type="protein sequence ID" value="ENSZLMP00000019405.1"/>
    <property type="gene ID" value="ENSZLMG00000013387.1"/>
</dbReference>
<feature type="region of interest" description="Disordered" evidence="1">
    <location>
        <begin position="323"/>
        <end position="385"/>
    </location>
</feature>
<accession>A0A8D2PWD8</accession>
<protein>
    <submittedName>
        <fullName evidence="2">Uncharacterized protein</fullName>
    </submittedName>
</protein>
<reference evidence="2" key="2">
    <citation type="submission" date="2025-09" db="UniProtKB">
        <authorList>
            <consortium name="Ensembl"/>
        </authorList>
    </citation>
    <scope>IDENTIFICATION</scope>
</reference>
<organism evidence="2 3">
    <name type="scientific">Zosterops lateralis melanops</name>
    <dbReference type="NCBI Taxonomy" id="1220523"/>
    <lineage>
        <taxon>Eukaryota</taxon>
        <taxon>Metazoa</taxon>
        <taxon>Chordata</taxon>
        <taxon>Craniata</taxon>
        <taxon>Vertebrata</taxon>
        <taxon>Euteleostomi</taxon>
        <taxon>Archelosauria</taxon>
        <taxon>Archosauria</taxon>
        <taxon>Dinosauria</taxon>
        <taxon>Saurischia</taxon>
        <taxon>Theropoda</taxon>
        <taxon>Coelurosauria</taxon>
        <taxon>Aves</taxon>
        <taxon>Neognathae</taxon>
        <taxon>Neoaves</taxon>
        <taxon>Telluraves</taxon>
        <taxon>Australaves</taxon>
        <taxon>Passeriformes</taxon>
        <taxon>Sylvioidea</taxon>
        <taxon>Zosteropidae</taxon>
        <taxon>Zosterops</taxon>
    </lineage>
</organism>
<dbReference type="PANTHER" id="PTHR48195">
    <property type="entry name" value="FRIEND VIRUS SUSCEPTIBILITY PROTEIN 1"/>
    <property type="match status" value="1"/>
</dbReference>
<proteinExistence type="predicted"/>
<feature type="region of interest" description="Disordered" evidence="1">
    <location>
        <begin position="256"/>
        <end position="292"/>
    </location>
</feature>